<keyword evidence="2" id="KW-1185">Reference proteome</keyword>
<comment type="caution">
    <text evidence="1">The sequence shown here is derived from an EMBL/GenBank/DDBJ whole genome shotgun (WGS) entry which is preliminary data.</text>
</comment>
<dbReference type="Pfam" id="PF15167">
    <property type="entry name" value="DUF4581"/>
    <property type="match status" value="1"/>
</dbReference>
<dbReference type="InterPro" id="IPR027892">
    <property type="entry name" value="Maturin"/>
</dbReference>
<sequence>MDFKNLIEEAETWIKDKTPDFKVLSNDPDERKITFSLTYSETKTFYVVCPLKKEQGWHVWSTNEDILCSMQDTQDYVLSERQKTISDILARVQKDVKEPPPVAAKEDESDDDGCCLDDDCDDEDDLDDYYNELDVDATTEVVKKKDPEEDSADAYFMGSGSPAAVQRLVKDLKNLKTTNGKFGVRGEPRGNNL</sequence>
<evidence type="ECO:0000313" key="2">
    <source>
        <dbReference type="Proteomes" id="UP000749559"/>
    </source>
</evidence>
<gene>
    <name evidence="1" type="ORF">OFUS_LOCUS6831</name>
</gene>
<reference evidence="1" key="1">
    <citation type="submission" date="2022-03" db="EMBL/GenBank/DDBJ databases">
        <authorList>
            <person name="Martin C."/>
        </authorList>
    </citation>
    <scope>NUCLEOTIDE SEQUENCE</scope>
</reference>
<dbReference type="EMBL" id="CAIIXF020000003">
    <property type="protein sequence ID" value="CAH1780088.1"/>
    <property type="molecule type" value="Genomic_DNA"/>
</dbReference>
<organism evidence="1 2">
    <name type="scientific">Owenia fusiformis</name>
    <name type="common">Polychaete worm</name>
    <dbReference type="NCBI Taxonomy" id="6347"/>
    <lineage>
        <taxon>Eukaryota</taxon>
        <taxon>Metazoa</taxon>
        <taxon>Spiralia</taxon>
        <taxon>Lophotrochozoa</taxon>
        <taxon>Annelida</taxon>
        <taxon>Polychaeta</taxon>
        <taxon>Sedentaria</taxon>
        <taxon>Canalipalpata</taxon>
        <taxon>Sabellida</taxon>
        <taxon>Oweniida</taxon>
        <taxon>Oweniidae</taxon>
        <taxon>Owenia</taxon>
    </lineage>
</organism>
<proteinExistence type="predicted"/>
<dbReference type="Proteomes" id="UP000749559">
    <property type="component" value="Unassembled WGS sequence"/>
</dbReference>
<evidence type="ECO:0000313" key="1">
    <source>
        <dbReference type="EMBL" id="CAH1780088.1"/>
    </source>
</evidence>
<accession>A0A8S4NG63</accession>
<protein>
    <submittedName>
        <fullName evidence="1">Uncharacterized protein</fullName>
    </submittedName>
</protein>
<feature type="non-terminal residue" evidence="1">
    <location>
        <position position="193"/>
    </location>
</feature>
<dbReference type="AlphaFoldDB" id="A0A8S4NG63"/>
<name>A0A8S4NG63_OWEFU</name>
<dbReference type="OrthoDB" id="109543at2759"/>